<organism evidence="7 8">
    <name type="scientific">Quadrisphaera setariae</name>
    <dbReference type="NCBI Taxonomy" id="2593304"/>
    <lineage>
        <taxon>Bacteria</taxon>
        <taxon>Bacillati</taxon>
        <taxon>Actinomycetota</taxon>
        <taxon>Actinomycetes</taxon>
        <taxon>Kineosporiales</taxon>
        <taxon>Kineosporiaceae</taxon>
        <taxon>Quadrisphaera</taxon>
    </lineage>
</organism>
<reference evidence="7 8" key="1">
    <citation type="submission" date="2019-07" db="EMBL/GenBank/DDBJ databases">
        <title>Quadrisphaera sp. strain DD2A genome sequencing and assembly.</title>
        <authorList>
            <person name="Kim I."/>
        </authorList>
    </citation>
    <scope>NUCLEOTIDE SEQUENCE [LARGE SCALE GENOMIC DNA]</scope>
    <source>
        <strain evidence="7 8">DD2A</strain>
    </source>
</reference>
<evidence type="ECO:0000256" key="6">
    <source>
        <dbReference type="RuleBase" id="RU361117"/>
    </source>
</evidence>
<dbReference type="EC" id="3.1.3.12" evidence="6"/>
<evidence type="ECO:0000313" key="7">
    <source>
        <dbReference type="EMBL" id="TXR55147.1"/>
    </source>
</evidence>
<evidence type="ECO:0000256" key="1">
    <source>
        <dbReference type="ARBA" id="ARBA00000500"/>
    </source>
</evidence>
<evidence type="ECO:0000256" key="3">
    <source>
        <dbReference type="ARBA" id="ARBA00008770"/>
    </source>
</evidence>
<dbReference type="InterPro" id="IPR036412">
    <property type="entry name" value="HAD-like_sf"/>
</dbReference>
<comment type="similarity">
    <text evidence="3 6">Belongs to the trehalose phosphatase family.</text>
</comment>
<dbReference type="OrthoDB" id="9816160at2"/>
<dbReference type="GO" id="GO:0046872">
    <property type="term" value="F:metal ion binding"/>
    <property type="evidence" value="ECO:0007669"/>
    <property type="project" value="UniProtKB-KW"/>
</dbReference>
<dbReference type="AlphaFoldDB" id="A0A5C8ZBK2"/>
<evidence type="ECO:0000256" key="4">
    <source>
        <dbReference type="ARBA" id="ARBA00022801"/>
    </source>
</evidence>
<comment type="function">
    <text evidence="5 6">Removes the phosphate from trehalose 6-phosphate to produce free trehalose.</text>
</comment>
<comment type="caution">
    <text evidence="7">The sequence shown here is derived from an EMBL/GenBank/DDBJ whole genome shotgun (WGS) entry which is preliminary data.</text>
</comment>
<dbReference type="Proteomes" id="UP000321234">
    <property type="component" value="Unassembled WGS sequence"/>
</dbReference>
<keyword evidence="4 6" id="KW-0378">Hydrolase</keyword>
<dbReference type="InterPro" id="IPR006379">
    <property type="entry name" value="HAD-SF_hydro_IIB"/>
</dbReference>
<dbReference type="InterPro" id="IPR003337">
    <property type="entry name" value="Trehalose_PPase"/>
</dbReference>
<protein>
    <recommendedName>
        <fullName evidence="6">Trehalose 6-phosphate phosphatase</fullName>
        <ecNumber evidence="6">3.1.3.12</ecNumber>
    </recommendedName>
</protein>
<keyword evidence="6" id="KW-0460">Magnesium</keyword>
<keyword evidence="6" id="KW-0479">Metal-binding</keyword>
<dbReference type="GO" id="GO:0004805">
    <property type="term" value="F:trehalose-phosphatase activity"/>
    <property type="evidence" value="ECO:0007669"/>
    <property type="project" value="UniProtKB-EC"/>
</dbReference>
<dbReference type="InterPro" id="IPR044651">
    <property type="entry name" value="OTSB-like"/>
</dbReference>
<accession>A0A5C8ZBK2</accession>
<gene>
    <name evidence="7" type="primary">otsB</name>
    <name evidence="7" type="ORF">FMM08_16880</name>
</gene>
<dbReference type="UniPathway" id="UPA00299"/>
<dbReference type="PANTHER" id="PTHR43768:SF3">
    <property type="entry name" value="TREHALOSE 6-PHOSPHATE PHOSPHATASE"/>
    <property type="match status" value="1"/>
</dbReference>
<sequence length="274" mass="27621">MSASPSSSSSPPAGGDGALLSELRAAIDALSAAPSVLLAFDFDGVLAPIVEQPGAARSLPASAASLAALARVDRVSVALVSGRAMASLREVADPPDGALLVASHGAEGDGVPSDLDDEQRALLARVVEAVRAVADAHEGTHLELKPAGAVLHTRSAARDAAAEASRLVADGPGAWEGVRALRGKEVVELSVVEADKGSALVALRDRLAERTGTRPVVLYAGDDVTDEDAFGALEPAAGDVGVKVGDGETAAEFRVGTPEDVSALLQHLVSVLRG</sequence>
<dbReference type="NCBIfam" id="TIGR00685">
    <property type="entry name" value="T6PP"/>
    <property type="match status" value="1"/>
</dbReference>
<evidence type="ECO:0000256" key="2">
    <source>
        <dbReference type="ARBA" id="ARBA00005199"/>
    </source>
</evidence>
<dbReference type="RefSeq" id="WP_147927537.1">
    <property type="nucleotide sequence ID" value="NZ_VKAC01000010.1"/>
</dbReference>
<dbReference type="EMBL" id="VKAC01000010">
    <property type="protein sequence ID" value="TXR55147.1"/>
    <property type="molecule type" value="Genomic_DNA"/>
</dbReference>
<name>A0A5C8ZBK2_9ACTN</name>
<evidence type="ECO:0000256" key="5">
    <source>
        <dbReference type="ARBA" id="ARBA00024179"/>
    </source>
</evidence>
<dbReference type="InterPro" id="IPR023214">
    <property type="entry name" value="HAD_sf"/>
</dbReference>
<evidence type="ECO:0000313" key="8">
    <source>
        <dbReference type="Proteomes" id="UP000321234"/>
    </source>
</evidence>
<dbReference type="Gene3D" id="3.30.70.1020">
    <property type="entry name" value="Trehalose-6-phosphate phosphatase related protein, domain 2"/>
    <property type="match status" value="1"/>
</dbReference>
<dbReference type="PANTHER" id="PTHR43768">
    <property type="entry name" value="TREHALOSE 6-PHOSPHATE PHOSPHATASE"/>
    <property type="match status" value="1"/>
</dbReference>
<comment type="pathway">
    <text evidence="2 6">Glycan biosynthesis; trehalose biosynthesis.</text>
</comment>
<dbReference type="Gene3D" id="3.40.50.1000">
    <property type="entry name" value="HAD superfamily/HAD-like"/>
    <property type="match status" value="1"/>
</dbReference>
<comment type="cofactor">
    <cofactor evidence="6">
        <name>Mg(2+)</name>
        <dbReference type="ChEBI" id="CHEBI:18420"/>
    </cofactor>
</comment>
<comment type="catalytic activity">
    <reaction evidence="1 6">
        <text>alpha,alpha-trehalose 6-phosphate + H2O = alpha,alpha-trehalose + phosphate</text>
        <dbReference type="Rhea" id="RHEA:23420"/>
        <dbReference type="ChEBI" id="CHEBI:15377"/>
        <dbReference type="ChEBI" id="CHEBI:16551"/>
        <dbReference type="ChEBI" id="CHEBI:43474"/>
        <dbReference type="ChEBI" id="CHEBI:58429"/>
        <dbReference type="EC" id="3.1.3.12"/>
    </reaction>
</comment>
<dbReference type="NCBIfam" id="TIGR01484">
    <property type="entry name" value="HAD-SF-IIB"/>
    <property type="match status" value="1"/>
</dbReference>
<proteinExistence type="inferred from homology"/>
<dbReference type="GO" id="GO:0005992">
    <property type="term" value="P:trehalose biosynthetic process"/>
    <property type="evidence" value="ECO:0007669"/>
    <property type="project" value="UniProtKB-UniPathway"/>
</dbReference>
<keyword evidence="8" id="KW-1185">Reference proteome</keyword>
<dbReference type="SUPFAM" id="SSF56784">
    <property type="entry name" value="HAD-like"/>
    <property type="match status" value="1"/>
</dbReference>
<dbReference type="Pfam" id="PF02358">
    <property type="entry name" value="Trehalose_PPase"/>
    <property type="match status" value="1"/>
</dbReference>